<proteinExistence type="predicted"/>
<feature type="region of interest" description="Disordered" evidence="1">
    <location>
        <begin position="569"/>
        <end position="679"/>
    </location>
</feature>
<gene>
    <name evidence="3" type="ORF">KY290_001102</name>
</gene>
<organism evidence="3 4">
    <name type="scientific">Solanum tuberosum</name>
    <name type="common">Potato</name>
    <dbReference type="NCBI Taxonomy" id="4113"/>
    <lineage>
        <taxon>Eukaryota</taxon>
        <taxon>Viridiplantae</taxon>
        <taxon>Streptophyta</taxon>
        <taxon>Embryophyta</taxon>
        <taxon>Tracheophyta</taxon>
        <taxon>Spermatophyta</taxon>
        <taxon>Magnoliopsida</taxon>
        <taxon>eudicotyledons</taxon>
        <taxon>Gunneridae</taxon>
        <taxon>Pentapetalae</taxon>
        <taxon>asterids</taxon>
        <taxon>lamiids</taxon>
        <taxon>Solanales</taxon>
        <taxon>Solanaceae</taxon>
        <taxon>Solanoideae</taxon>
        <taxon>Solaneae</taxon>
        <taxon>Solanum</taxon>
    </lineage>
</organism>
<feature type="compositionally biased region" description="Polar residues" evidence="1">
    <location>
        <begin position="644"/>
        <end position="663"/>
    </location>
</feature>
<feature type="compositionally biased region" description="Polar residues" evidence="1">
    <location>
        <begin position="298"/>
        <end position="307"/>
    </location>
</feature>
<keyword evidence="4" id="KW-1185">Reference proteome</keyword>
<evidence type="ECO:0000256" key="1">
    <source>
        <dbReference type="SAM" id="MobiDB-lite"/>
    </source>
</evidence>
<feature type="compositionally biased region" description="Basic and acidic residues" evidence="1">
    <location>
        <begin position="785"/>
        <end position="796"/>
    </location>
</feature>
<feature type="region of interest" description="Disordered" evidence="1">
    <location>
        <begin position="240"/>
        <end position="307"/>
    </location>
</feature>
<feature type="compositionally biased region" description="Low complexity" evidence="1">
    <location>
        <begin position="758"/>
        <end position="781"/>
    </location>
</feature>
<feature type="compositionally biased region" description="Basic and acidic residues" evidence="1">
    <location>
        <begin position="1"/>
        <end position="22"/>
    </location>
</feature>
<feature type="compositionally biased region" description="Basic and acidic residues" evidence="1">
    <location>
        <begin position="613"/>
        <end position="622"/>
    </location>
</feature>
<protein>
    <recommendedName>
        <fullName evidence="2">DUF4283 domain-containing protein</fullName>
    </recommendedName>
</protein>
<dbReference type="InterPro" id="IPR040256">
    <property type="entry name" value="At4g02000-like"/>
</dbReference>
<feature type="region of interest" description="Disordered" evidence="1">
    <location>
        <begin position="733"/>
        <end position="796"/>
    </location>
</feature>
<reference evidence="3 4" key="1">
    <citation type="journal article" date="2021" name="bioRxiv">
        <title>Chromosome-scale and haplotype-resolved genome assembly of a tetraploid potato cultivar.</title>
        <authorList>
            <person name="Sun H."/>
            <person name="Jiao W.-B."/>
            <person name="Krause K."/>
            <person name="Campoy J.A."/>
            <person name="Goel M."/>
            <person name="Folz-Donahue K."/>
            <person name="Kukat C."/>
            <person name="Huettel B."/>
            <person name="Schneeberger K."/>
        </authorList>
    </citation>
    <scope>NUCLEOTIDE SEQUENCE [LARGE SCALE GENOMIC DNA]</scope>
    <source>
        <strain evidence="3">SolTubOtavaFocal</strain>
        <tissue evidence="3">Leaves</tissue>
    </source>
</reference>
<accession>A0ABQ7WLB4</accession>
<evidence type="ECO:0000259" key="2">
    <source>
        <dbReference type="Pfam" id="PF14111"/>
    </source>
</evidence>
<dbReference type="Pfam" id="PF14111">
    <property type="entry name" value="DUF4283"/>
    <property type="match status" value="1"/>
</dbReference>
<feature type="compositionally biased region" description="Basic and acidic residues" evidence="1">
    <location>
        <begin position="745"/>
        <end position="757"/>
    </location>
</feature>
<comment type="caution">
    <text evidence="3">The sequence shown here is derived from an EMBL/GenBank/DDBJ whole genome shotgun (WGS) entry which is preliminary data.</text>
</comment>
<feature type="compositionally biased region" description="Basic and acidic residues" evidence="1">
    <location>
        <begin position="569"/>
        <end position="603"/>
    </location>
</feature>
<evidence type="ECO:0000313" key="4">
    <source>
        <dbReference type="Proteomes" id="UP000826656"/>
    </source>
</evidence>
<sequence length="796" mass="90250">MAREPPDQSHQRRLEKTNKTHQESTPNSSYNSTNLRNNEAMQIANSERELDRIQKIISPGRDRLIHPKLFRGNDSTTQGLQYTKKSSDSILPIERIDEAIYGTFAEKSSEMRRHISPPSHQFHGYLNTRVYSAGEEVHITAISSRMDRPISGDKNSGEQATEKLQGVGGAARGTYSMDEEVHHANITINIAQEHNQDEIQASLVNLATSRQVEVEELNYRPEEEQQGTCSQDCAVESSSQFSFGVKPTDARTSIGGHQRAESRNQNGDDTQAGKSSHSNACRDEVSLSSTDDHVNVNAKGQKNVVDQSTEPAPYTVVQTLAARLRQIHATHATSIELVPPKHTTKQGQPAVIYNMDDFMNKLTVDCKYTLIGKFSTTIPKIELIRKRFILQTQLNGGGVNIAHYNARHVFIDLENELDYNTVWTQQRMTIEGKLMRIQAWNPNFRPEEETPIVAIWVLLPGLPWHCFKKEFITPLLESVGKVLYLDTASIKRTRASMAKVKVQVDLTKDRPRHIWIGLDEEDLSIGRWQSIEYENILPYCLYCKHQGHMIGDCNFKIRDEDFKRRTELGGEMKHMNKGEQGKQRSDHKQNRAMEQEEQQHQNTKEGNTQKQPEQQKEEEWQVSRKRNNKLQEEKIQKTVWRPASLQNKISKEQPQITAQQTGTIPHGAQSRSKADHNQKEQVKQTVNKVHNKSTGIDSMLPIPTNPTSPNIYGVVEAEGGMDGGCQEKQTNMQEGVSKGGNFPHVMHEGTHTDHSSDSRTSSTTTGQQQSPDQQQVQQQKQTRAKNLDTTKNNRDK</sequence>
<feature type="domain" description="DUF4283" evidence="2">
    <location>
        <begin position="364"/>
        <end position="448"/>
    </location>
</feature>
<dbReference type="PANTHER" id="PTHR31286:SF177">
    <property type="entry name" value="ENDONUCLEASE_EXONUCLEASE_PHOSPHATASE"/>
    <property type="match status" value="1"/>
</dbReference>
<feature type="compositionally biased region" description="Polar residues" evidence="1">
    <location>
        <begin position="23"/>
        <end position="39"/>
    </location>
</feature>
<feature type="compositionally biased region" description="Basic and acidic residues" evidence="1">
    <location>
        <begin position="280"/>
        <end position="294"/>
    </location>
</feature>
<dbReference type="InterPro" id="IPR025558">
    <property type="entry name" value="DUF4283"/>
</dbReference>
<name>A0ABQ7WLB4_SOLTU</name>
<dbReference type="EMBL" id="JAIVGD010000001">
    <property type="protein sequence ID" value="KAH0781504.1"/>
    <property type="molecule type" value="Genomic_DNA"/>
</dbReference>
<feature type="compositionally biased region" description="Polar residues" evidence="1">
    <location>
        <begin position="263"/>
        <end position="279"/>
    </location>
</feature>
<feature type="region of interest" description="Disordered" evidence="1">
    <location>
        <begin position="1"/>
        <end position="39"/>
    </location>
</feature>
<evidence type="ECO:0000313" key="3">
    <source>
        <dbReference type="EMBL" id="KAH0781504.1"/>
    </source>
</evidence>
<dbReference type="PANTHER" id="PTHR31286">
    <property type="entry name" value="GLYCINE-RICH CELL WALL STRUCTURAL PROTEIN 1.8-LIKE"/>
    <property type="match status" value="1"/>
</dbReference>
<dbReference type="Proteomes" id="UP000826656">
    <property type="component" value="Unassembled WGS sequence"/>
</dbReference>